<proteinExistence type="predicted"/>
<gene>
    <name evidence="1" type="ORF">K1T71_010463</name>
</gene>
<evidence type="ECO:0000313" key="1">
    <source>
        <dbReference type="EMBL" id="KAJ0174317.1"/>
    </source>
</evidence>
<organism evidence="1 2">
    <name type="scientific">Dendrolimus kikuchii</name>
    <dbReference type="NCBI Taxonomy" id="765133"/>
    <lineage>
        <taxon>Eukaryota</taxon>
        <taxon>Metazoa</taxon>
        <taxon>Ecdysozoa</taxon>
        <taxon>Arthropoda</taxon>
        <taxon>Hexapoda</taxon>
        <taxon>Insecta</taxon>
        <taxon>Pterygota</taxon>
        <taxon>Neoptera</taxon>
        <taxon>Endopterygota</taxon>
        <taxon>Lepidoptera</taxon>
        <taxon>Glossata</taxon>
        <taxon>Ditrysia</taxon>
        <taxon>Bombycoidea</taxon>
        <taxon>Lasiocampidae</taxon>
        <taxon>Dendrolimus</taxon>
    </lineage>
</organism>
<dbReference type="EMBL" id="CM034404">
    <property type="protein sequence ID" value="KAJ0174317.1"/>
    <property type="molecule type" value="Genomic_DNA"/>
</dbReference>
<dbReference type="Proteomes" id="UP000824533">
    <property type="component" value="Linkage Group LG18"/>
</dbReference>
<accession>A0ACC1CRU4</accession>
<name>A0ACC1CRU4_9NEOP</name>
<evidence type="ECO:0000313" key="2">
    <source>
        <dbReference type="Proteomes" id="UP000824533"/>
    </source>
</evidence>
<keyword evidence="2" id="KW-1185">Reference proteome</keyword>
<protein>
    <submittedName>
        <fullName evidence="1">Uncharacterized protein</fullName>
    </submittedName>
</protein>
<reference evidence="1 2" key="1">
    <citation type="journal article" date="2021" name="Front. Genet.">
        <title>Chromosome-Level Genome Assembly Reveals Significant Gene Expansion in the Toll and IMD Signaling Pathways of Dendrolimus kikuchii.</title>
        <authorList>
            <person name="Zhou J."/>
            <person name="Wu P."/>
            <person name="Xiong Z."/>
            <person name="Liu N."/>
            <person name="Zhao N."/>
            <person name="Ji M."/>
            <person name="Qiu Y."/>
            <person name="Yang B."/>
        </authorList>
    </citation>
    <scope>NUCLEOTIDE SEQUENCE [LARGE SCALE GENOMIC DNA]</scope>
    <source>
        <strain evidence="1">Ann1</strain>
    </source>
</reference>
<comment type="caution">
    <text evidence="1">The sequence shown here is derived from an EMBL/GenBank/DDBJ whole genome shotgun (WGS) entry which is preliminary data.</text>
</comment>
<sequence>MRHFIIITLASFAAAARLDKEIYLPPTAGSSSGANAGLQTPYDPAKEGRLRANVEFVRYENEINQEGYRYAFETSDGTQVEQEGHVVPGPVPEEGTLKVQGSYSYVGDDGQTYAIRYTADETGYHPEGSHLPTPPPIPEEILRSLQLTAPTKGDAACRTMFVMKCVVIVFVISFDIGFCTIAYHKKQFDNNLTTFKYYTKTSNVITIPMMVHLDRPLLSKLPKHRTENKFMKREKFKKMTKNILKNVEKIFRQPSLNQSIHLVLLDVKVLRSKFSKVAMDENVSVYLKSYCDWQGEKKVLKRKWFYSILLTGLDLYYLDGTNKKIRSSTGRGYMKGMCSVKNSCTMLKWHPKNLPYILAHELAHSLGIPHDGPPNNECQDQNYIMNAKYKPSNPAKNWSACTRRALHQFLKSNKAWCLHSEKRNMILI</sequence>